<dbReference type="EMBL" id="PDCK01000045">
    <property type="protein sequence ID" value="PRQ21115.1"/>
    <property type="molecule type" value="Genomic_DNA"/>
</dbReference>
<keyword evidence="2" id="KW-1185">Reference proteome</keyword>
<dbReference type="AlphaFoldDB" id="A0A2P6PGQ1"/>
<organism evidence="1 2">
    <name type="scientific">Rosa chinensis</name>
    <name type="common">China rose</name>
    <dbReference type="NCBI Taxonomy" id="74649"/>
    <lineage>
        <taxon>Eukaryota</taxon>
        <taxon>Viridiplantae</taxon>
        <taxon>Streptophyta</taxon>
        <taxon>Embryophyta</taxon>
        <taxon>Tracheophyta</taxon>
        <taxon>Spermatophyta</taxon>
        <taxon>Magnoliopsida</taxon>
        <taxon>eudicotyledons</taxon>
        <taxon>Gunneridae</taxon>
        <taxon>Pentapetalae</taxon>
        <taxon>rosids</taxon>
        <taxon>fabids</taxon>
        <taxon>Rosales</taxon>
        <taxon>Rosaceae</taxon>
        <taxon>Rosoideae</taxon>
        <taxon>Rosoideae incertae sedis</taxon>
        <taxon>Rosa</taxon>
    </lineage>
</organism>
<gene>
    <name evidence="1" type="ORF">RchiOBHm_Chr7g0235621</name>
</gene>
<evidence type="ECO:0000313" key="1">
    <source>
        <dbReference type="EMBL" id="PRQ21115.1"/>
    </source>
</evidence>
<evidence type="ECO:0000313" key="2">
    <source>
        <dbReference type="Proteomes" id="UP000238479"/>
    </source>
</evidence>
<proteinExistence type="predicted"/>
<comment type="caution">
    <text evidence="1">The sequence shown here is derived from an EMBL/GenBank/DDBJ whole genome shotgun (WGS) entry which is preliminary data.</text>
</comment>
<name>A0A2P6PGQ1_ROSCH</name>
<dbReference type="Proteomes" id="UP000238479">
    <property type="component" value="Chromosome 7"/>
</dbReference>
<accession>A0A2P6PGQ1</accession>
<reference evidence="1 2" key="1">
    <citation type="journal article" date="2018" name="Nat. Genet.">
        <title>The Rosa genome provides new insights in the design of modern roses.</title>
        <authorList>
            <person name="Bendahmane M."/>
        </authorList>
    </citation>
    <scope>NUCLEOTIDE SEQUENCE [LARGE SCALE GENOMIC DNA]</scope>
    <source>
        <strain evidence="2">cv. Old Blush</strain>
    </source>
</reference>
<protein>
    <submittedName>
        <fullName evidence="1">Uncharacterized protein</fullName>
    </submittedName>
</protein>
<sequence length="55" mass="6267">MIGFPLKGASFFGFFSNFLKNIQYSDSVSLRRISSVIENSERMSARVRMNICQVS</sequence>
<dbReference type="Gramene" id="PRQ21115">
    <property type="protein sequence ID" value="PRQ21115"/>
    <property type="gene ID" value="RchiOBHm_Chr7g0235621"/>
</dbReference>